<gene>
    <name evidence="7" type="ORF">JJQ58_10300</name>
</gene>
<evidence type="ECO:0000256" key="3">
    <source>
        <dbReference type="ARBA" id="ARBA00022842"/>
    </source>
</evidence>
<feature type="domain" description="Mandelate racemase/muconate lactonizing enzyme C-terminal" evidence="6">
    <location>
        <begin position="142"/>
        <end position="241"/>
    </location>
</feature>
<keyword evidence="8" id="KW-1185">Reference proteome</keyword>
<accession>A0ABS5MQE9</accession>
<dbReference type="InterPro" id="IPR013342">
    <property type="entry name" value="Mandelate_racemase_C"/>
</dbReference>
<dbReference type="CDD" id="cd03319">
    <property type="entry name" value="L-Ala-DL-Glu_epimerase"/>
    <property type="match status" value="1"/>
</dbReference>
<dbReference type="InterPro" id="IPR029065">
    <property type="entry name" value="Enolase_C-like"/>
</dbReference>
<reference evidence="7 8" key="1">
    <citation type="submission" date="2021-05" db="EMBL/GenBank/DDBJ databases">
        <title>Staphylococcus fleurettii isolated from lake water in First Nation community in Manitoba, Canada.</title>
        <authorList>
            <person name="Bashar S."/>
            <person name="Murdock A."/>
            <person name="Patidar R."/>
            <person name="Golding G."/>
            <person name="Farenhorst A."/>
            <person name="Kumar A."/>
        </authorList>
    </citation>
    <scope>NUCLEOTIDE SEQUENCE [LARGE SCALE GENOMIC DNA]</scope>
    <source>
        <strain evidence="7 8">SF002</strain>
    </source>
</reference>
<proteinExistence type="inferred from homology"/>
<keyword evidence="4 5" id="KW-0413">Isomerase</keyword>
<dbReference type="SUPFAM" id="SSF54826">
    <property type="entry name" value="Enolase N-terminal domain-like"/>
    <property type="match status" value="1"/>
</dbReference>
<keyword evidence="2 5" id="KW-0479">Metal-binding</keyword>
<comment type="similarity">
    <text evidence="1 5">Belongs to the mandelate racemase/muconate lactonizing enzyme family.</text>
</comment>
<dbReference type="PANTHER" id="PTHR48073">
    <property type="entry name" value="O-SUCCINYLBENZOATE SYNTHASE-RELATED"/>
    <property type="match status" value="1"/>
</dbReference>
<evidence type="ECO:0000256" key="5">
    <source>
        <dbReference type="RuleBase" id="RU366006"/>
    </source>
</evidence>
<name>A0ABS5MQE9_9STAP</name>
<dbReference type="InterPro" id="IPR034603">
    <property type="entry name" value="Dipeptide_epimerase"/>
</dbReference>
<comment type="caution">
    <text evidence="7">The sequence shown here is derived from an EMBL/GenBank/DDBJ whole genome shotgun (WGS) entry which is preliminary data.</text>
</comment>
<sequence length="366" mass="40966">MFITDIKYYRYGTSLKKPFKTALRTVEVIESIYVFIETNYEDIVGVGEAVPTYVITGDTKGGIEAAIEEVFKPLLINRQLTKDLLDEIQQIIVGNTSAKAAIDIALYDLLAQEAELPLYKYLDHNPGNKDLETCYTVSLNEANEMVEDGLRYVEEGFNHLKIKVGKDNVETDLNRLKALRNSLPNNVILSADANQAWDEQGARYALKHFDEADLEIESIEQPVGRYEYELLGELTQSFNIPLMVDESLFSTYDARRLVEVGANNLWNIKLMKTGGIHEALKIHDIAQSADIHCMVGCMMETHVSVTAALHFSLAAKQVNRVDFDAPLMVVEREIEGGIVYEGAKVSPSEGFGLGIDRKSLYKKVSS</sequence>
<organism evidence="7 8">
    <name type="scientific">Mammaliicoccus fleurettii</name>
    <dbReference type="NCBI Taxonomy" id="150056"/>
    <lineage>
        <taxon>Bacteria</taxon>
        <taxon>Bacillati</taxon>
        <taxon>Bacillota</taxon>
        <taxon>Bacilli</taxon>
        <taxon>Bacillales</taxon>
        <taxon>Staphylococcaceae</taxon>
        <taxon>Mammaliicoccus</taxon>
    </lineage>
</organism>
<dbReference type="InterPro" id="IPR036849">
    <property type="entry name" value="Enolase-like_C_sf"/>
</dbReference>
<keyword evidence="3 5" id="KW-0460">Magnesium</keyword>
<protein>
    <recommendedName>
        <fullName evidence="5">Dipeptide epimerase</fullName>
        <ecNumber evidence="5">5.1.1.-</ecNumber>
    </recommendedName>
</protein>
<dbReference type="InterPro" id="IPR013341">
    <property type="entry name" value="Mandelate_racemase_N_dom"/>
</dbReference>
<dbReference type="RefSeq" id="WP_107509414.1">
    <property type="nucleotide sequence ID" value="NZ_JAEPSA010000031.1"/>
</dbReference>
<dbReference type="EC" id="5.1.1.-" evidence="5"/>
<dbReference type="SFLD" id="SFLDS00001">
    <property type="entry name" value="Enolase"/>
    <property type="match status" value="1"/>
</dbReference>
<evidence type="ECO:0000256" key="2">
    <source>
        <dbReference type="ARBA" id="ARBA00022723"/>
    </source>
</evidence>
<dbReference type="EMBL" id="JAGXBM010000018">
    <property type="protein sequence ID" value="MBS3697856.1"/>
    <property type="molecule type" value="Genomic_DNA"/>
</dbReference>
<evidence type="ECO:0000256" key="4">
    <source>
        <dbReference type="ARBA" id="ARBA00023235"/>
    </source>
</evidence>
<evidence type="ECO:0000313" key="7">
    <source>
        <dbReference type="EMBL" id="MBS3697856.1"/>
    </source>
</evidence>
<evidence type="ECO:0000313" key="8">
    <source>
        <dbReference type="Proteomes" id="UP000681586"/>
    </source>
</evidence>
<dbReference type="PANTHER" id="PTHR48073:SF2">
    <property type="entry name" value="O-SUCCINYLBENZOATE SYNTHASE"/>
    <property type="match status" value="1"/>
</dbReference>
<evidence type="ECO:0000259" key="6">
    <source>
        <dbReference type="SMART" id="SM00922"/>
    </source>
</evidence>
<dbReference type="Gene3D" id="3.20.20.120">
    <property type="entry name" value="Enolase-like C-terminal domain"/>
    <property type="match status" value="1"/>
</dbReference>
<evidence type="ECO:0000256" key="1">
    <source>
        <dbReference type="ARBA" id="ARBA00008031"/>
    </source>
</evidence>
<dbReference type="Proteomes" id="UP000681586">
    <property type="component" value="Unassembled WGS sequence"/>
</dbReference>
<dbReference type="SMART" id="SM00922">
    <property type="entry name" value="MR_MLE"/>
    <property type="match status" value="1"/>
</dbReference>
<dbReference type="SUPFAM" id="SSF51604">
    <property type="entry name" value="Enolase C-terminal domain-like"/>
    <property type="match status" value="1"/>
</dbReference>
<dbReference type="SFLD" id="SFLDG00180">
    <property type="entry name" value="muconate_cycloisomerase"/>
    <property type="match status" value="1"/>
</dbReference>
<dbReference type="Gene3D" id="3.30.390.10">
    <property type="entry name" value="Enolase-like, N-terminal domain"/>
    <property type="match status" value="1"/>
</dbReference>
<dbReference type="SFLD" id="SFLDF00009">
    <property type="entry name" value="o-succinylbenzoate_synthase"/>
    <property type="match status" value="1"/>
</dbReference>
<comment type="cofactor">
    <cofactor evidence="5">
        <name>Mg(2+)</name>
        <dbReference type="ChEBI" id="CHEBI:18420"/>
    </cofactor>
    <text evidence="5">Binds 1 Mg(2+) ion per subunit.</text>
</comment>
<dbReference type="Pfam" id="PF02746">
    <property type="entry name" value="MR_MLE_N"/>
    <property type="match status" value="1"/>
</dbReference>
<dbReference type="Pfam" id="PF13378">
    <property type="entry name" value="MR_MLE_C"/>
    <property type="match status" value="1"/>
</dbReference>
<dbReference type="InterPro" id="IPR029017">
    <property type="entry name" value="Enolase-like_N"/>
</dbReference>